<dbReference type="OrthoDB" id="6532at2157"/>
<dbReference type="GO" id="GO:0005524">
    <property type="term" value="F:ATP binding"/>
    <property type="evidence" value="ECO:0007669"/>
    <property type="project" value="UniProtKB-UniRule"/>
</dbReference>
<evidence type="ECO:0000256" key="7">
    <source>
        <dbReference type="ARBA" id="ARBA00037768"/>
    </source>
</evidence>
<dbReference type="CDD" id="cd01995">
    <property type="entry name" value="QueC-like"/>
    <property type="match status" value="1"/>
</dbReference>
<dbReference type="HAMAP" id="MF_01633">
    <property type="entry name" value="QueC"/>
    <property type="match status" value="1"/>
</dbReference>
<dbReference type="Gene3D" id="3.40.50.620">
    <property type="entry name" value="HUPs"/>
    <property type="match status" value="1"/>
</dbReference>
<dbReference type="GO" id="GO:0016879">
    <property type="term" value="F:ligase activity, forming carbon-nitrogen bonds"/>
    <property type="evidence" value="ECO:0007669"/>
    <property type="project" value="UniProtKB-UniRule"/>
</dbReference>
<dbReference type="Pfam" id="PF06508">
    <property type="entry name" value="QueC"/>
    <property type="match status" value="1"/>
</dbReference>
<evidence type="ECO:0000256" key="4">
    <source>
        <dbReference type="ARBA" id="ARBA00022741"/>
    </source>
</evidence>
<dbReference type="EMBL" id="AP018732">
    <property type="protein sequence ID" value="BBE42548.1"/>
    <property type="molecule type" value="Genomic_DNA"/>
</dbReference>
<dbReference type="Proteomes" id="UP000509448">
    <property type="component" value="Chromosome"/>
</dbReference>
<comment type="function">
    <text evidence="7 11">Catalyzes the ATP-dependent conversion of 7-carboxy-7-deazaguanine (CDG) to 7-cyano-7-deazaguanine (preQ(0)).</text>
</comment>
<sequence length="277" mass="30345">MEPNVVKPCDVVAVVSGGPDSICYAARWMRRGCDVHALSFLYGQKGRHEVEVAGRVLSRINSMDRTGWGKVVEHRIVDMSSLGELWRGTQLTDGSVEVKDSYAPSVVVPVRNAVMLTVAAAYAYSLAGSGTPRTYVIYGAHYDDVVPRQDTWEPLYPDCSPECAEALQAALDVCHFRSERGLEIWSPAREGLRKSDLLRDCHGALGDLVYDTWSCYLSGPVHCGRCESCRNRHRAFREAGLPDCTSYAAPPGDPVDFTRTADGYVHRSCPRAASGGT</sequence>
<dbReference type="PANTHER" id="PTHR42914:SF1">
    <property type="entry name" value="7-CYANO-7-DEAZAGUANINE SYNTHASE"/>
    <property type="match status" value="1"/>
</dbReference>
<feature type="binding site" evidence="11">
    <location>
        <position position="226"/>
    </location>
    <ligand>
        <name>Zn(2+)</name>
        <dbReference type="ChEBI" id="CHEBI:29105"/>
    </ligand>
</feature>
<comment type="cofactor">
    <cofactor evidence="11">
        <name>Zn(2+)</name>
        <dbReference type="ChEBI" id="CHEBI:29105"/>
    </cofactor>
    <text evidence="11">Binds 1 zinc ion per subunit.</text>
</comment>
<dbReference type="RefSeq" id="WP_174448766.1">
    <property type="nucleotide sequence ID" value="NZ_AP018732.1"/>
</dbReference>
<evidence type="ECO:0000256" key="9">
    <source>
        <dbReference type="ARBA" id="ARBA00039149"/>
    </source>
</evidence>
<evidence type="ECO:0000256" key="2">
    <source>
        <dbReference type="ARBA" id="ARBA00022598"/>
    </source>
</evidence>
<name>A0A4P2VNN2_9ARCH</name>
<dbReference type="GeneID" id="55584969"/>
<comment type="catalytic activity">
    <reaction evidence="10 11">
        <text>7-carboxy-7-carbaguanine + NH4(+) + 2 ATP = 7-cyano-7-carbaguanine + 2 AMP + 2 diphosphate + 2 H(+)</text>
        <dbReference type="Rhea" id="RHEA:27982"/>
        <dbReference type="ChEBI" id="CHEBI:15378"/>
        <dbReference type="ChEBI" id="CHEBI:28938"/>
        <dbReference type="ChEBI" id="CHEBI:30616"/>
        <dbReference type="ChEBI" id="CHEBI:33019"/>
        <dbReference type="ChEBI" id="CHEBI:45075"/>
        <dbReference type="ChEBI" id="CHEBI:61036"/>
        <dbReference type="ChEBI" id="CHEBI:456215"/>
        <dbReference type="EC" id="6.3.4.20"/>
    </reaction>
</comment>
<evidence type="ECO:0000256" key="3">
    <source>
        <dbReference type="ARBA" id="ARBA00022723"/>
    </source>
</evidence>
<feature type="binding site" evidence="11">
    <location>
        <position position="215"/>
    </location>
    <ligand>
        <name>Zn(2+)</name>
        <dbReference type="ChEBI" id="CHEBI:29105"/>
    </ligand>
</feature>
<keyword evidence="6 11" id="KW-0067">ATP-binding</keyword>
<dbReference type="InterPro" id="IPR018317">
    <property type="entry name" value="QueC"/>
</dbReference>
<evidence type="ECO:0000256" key="11">
    <source>
        <dbReference type="HAMAP-Rule" id="MF_01633"/>
    </source>
</evidence>
<reference evidence="12 13" key="1">
    <citation type="journal article" date="2019" name="ISME J.">
        <title>Isolation and characterization of a thermophilic sulfur- and iron-reducing thaumarchaeote from a terrestrial acidic hot spring.</title>
        <authorList>
            <person name="Kato S."/>
            <person name="Itoh T."/>
            <person name="Yuki M."/>
            <person name="Nagamori M."/>
            <person name="Ohnishi M."/>
            <person name="Uematsu K."/>
            <person name="Suzuki K."/>
            <person name="Takashina T."/>
            <person name="Ohkuma M."/>
        </authorList>
    </citation>
    <scope>NUCLEOTIDE SEQUENCE [LARGE SCALE GENOMIC DNA]</scope>
    <source>
        <strain evidence="12 13">NAS-02</strain>
    </source>
</reference>
<keyword evidence="4 11" id="KW-0547">Nucleotide-binding</keyword>
<evidence type="ECO:0000256" key="8">
    <source>
        <dbReference type="ARBA" id="ARBA00037993"/>
    </source>
</evidence>
<protein>
    <recommendedName>
        <fullName evidence="9 11">7-cyano-7-deazaguanine synthase</fullName>
        <ecNumber evidence="9 11">6.3.4.20</ecNumber>
    </recommendedName>
    <alternativeName>
        <fullName evidence="11">7-cyano-7-carbaguanine synthase</fullName>
    </alternativeName>
    <alternativeName>
        <fullName evidence="11">Archaeosine biosynthesis protein QueC</fullName>
    </alternativeName>
    <alternativeName>
        <fullName evidence="11">PreQ(0) synthase</fullName>
    </alternativeName>
</protein>
<dbReference type="KEGG" id="ccai:NAS2_1159"/>
<dbReference type="EC" id="6.3.4.20" evidence="9 11"/>
<accession>A0A4P2VNN2</accession>
<keyword evidence="5 11" id="KW-0862">Zinc</keyword>
<organism evidence="12 13">
    <name type="scientific">Conexivisphaera calida</name>
    <dbReference type="NCBI Taxonomy" id="1874277"/>
    <lineage>
        <taxon>Archaea</taxon>
        <taxon>Nitrososphaerota</taxon>
        <taxon>Conexivisphaeria</taxon>
        <taxon>Conexivisphaerales</taxon>
        <taxon>Conexivisphaeraceae</taxon>
        <taxon>Conexivisphaera</taxon>
    </lineage>
</organism>
<dbReference type="SUPFAM" id="SSF52402">
    <property type="entry name" value="Adenine nucleotide alpha hydrolases-like"/>
    <property type="match status" value="1"/>
</dbReference>
<keyword evidence="13" id="KW-1185">Reference proteome</keyword>
<gene>
    <name evidence="11" type="primary">queC</name>
    <name evidence="12" type="ORF">NAS2_1159</name>
</gene>
<feature type="binding site" evidence="11">
    <location>
        <begin position="15"/>
        <end position="25"/>
    </location>
    <ligand>
        <name>ATP</name>
        <dbReference type="ChEBI" id="CHEBI:30616"/>
    </ligand>
</feature>
<evidence type="ECO:0000313" key="13">
    <source>
        <dbReference type="Proteomes" id="UP000509448"/>
    </source>
</evidence>
<evidence type="ECO:0000256" key="5">
    <source>
        <dbReference type="ARBA" id="ARBA00022833"/>
    </source>
</evidence>
<evidence type="ECO:0000313" key="12">
    <source>
        <dbReference type="EMBL" id="BBE42548.1"/>
    </source>
</evidence>
<keyword evidence="2 11" id="KW-0436">Ligase</keyword>
<dbReference type="InterPro" id="IPR014729">
    <property type="entry name" value="Rossmann-like_a/b/a_fold"/>
</dbReference>
<keyword evidence="3 11" id="KW-0479">Metal-binding</keyword>
<evidence type="ECO:0000256" key="10">
    <source>
        <dbReference type="ARBA" id="ARBA00047890"/>
    </source>
</evidence>
<dbReference type="UniPathway" id="UPA00391"/>
<evidence type="ECO:0000256" key="6">
    <source>
        <dbReference type="ARBA" id="ARBA00022840"/>
    </source>
</evidence>
<feature type="binding site" evidence="11">
    <location>
        <position position="223"/>
    </location>
    <ligand>
        <name>Zn(2+)</name>
        <dbReference type="ChEBI" id="CHEBI:29105"/>
    </ligand>
</feature>
<dbReference type="PANTHER" id="PTHR42914">
    <property type="entry name" value="7-CYANO-7-DEAZAGUANINE SYNTHASE"/>
    <property type="match status" value="1"/>
</dbReference>
<evidence type="ECO:0000256" key="1">
    <source>
        <dbReference type="ARBA" id="ARBA00005061"/>
    </source>
</evidence>
<comment type="similarity">
    <text evidence="8 11">Belongs to the QueC family.</text>
</comment>
<dbReference type="GO" id="GO:0008270">
    <property type="term" value="F:zinc ion binding"/>
    <property type="evidence" value="ECO:0007669"/>
    <property type="project" value="UniProtKB-UniRule"/>
</dbReference>
<feature type="binding site" evidence="11">
    <location>
        <position position="229"/>
    </location>
    <ligand>
        <name>Zn(2+)</name>
        <dbReference type="ChEBI" id="CHEBI:29105"/>
    </ligand>
</feature>
<proteinExistence type="inferred from homology"/>
<comment type="pathway">
    <text evidence="1 11">Purine metabolism; 7-cyano-7-deazaguanine biosynthesis.</text>
</comment>
<dbReference type="PIRSF" id="PIRSF006293">
    <property type="entry name" value="ExsB"/>
    <property type="match status" value="1"/>
</dbReference>
<dbReference type="AlphaFoldDB" id="A0A4P2VNN2"/>